<dbReference type="PROSITE" id="PS50271">
    <property type="entry name" value="ZF_UBP"/>
    <property type="match status" value="2"/>
</dbReference>
<comment type="catalytic activity">
    <reaction evidence="1 11">
        <text>Thiol-dependent hydrolysis of ester, thioester, amide, peptide and isopeptide bonds formed by the C-terminal Gly of ubiquitin (a 76-residue protein attached to proteins as an intracellular targeting signal).</text>
        <dbReference type="EC" id="3.4.19.12"/>
    </reaction>
</comment>
<evidence type="ECO:0000256" key="7">
    <source>
        <dbReference type="ARBA" id="ARBA00022786"/>
    </source>
</evidence>
<dbReference type="InterPro" id="IPR001394">
    <property type="entry name" value="Peptidase_C19_UCH"/>
</dbReference>
<evidence type="ECO:0000256" key="8">
    <source>
        <dbReference type="ARBA" id="ARBA00022801"/>
    </source>
</evidence>
<keyword evidence="5" id="KW-0677">Repeat</keyword>
<dbReference type="PANTHER" id="PTHR24006:SF664">
    <property type="entry name" value="UBIQUITIN CARBOXYL-TERMINAL HYDROLASE"/>
    <property type="match status" value="1"/>
</dbReference>
<feature type="binding site" evidence="13">
    <location>
        <position position="198"/>
    </location>
    <ligand>
        <name>substrate</name>
    </ligand>
</feature>
<dbReference type="Pfam" id="PF02148">
    <property type="entry name" value="zf-UBP"/>
    <property type="match status" value="1"/>
</dbReference>
<feature type="binding site" evidence="13">
    <location>
        <begin position="210"/>
        <end position="213"/>
    </location>
    <ligand>
        <name>substrate</name>
    </ligand>
</feature>
<dbReference type="GO" id="GO:0004843">
    <property type="term" value="F:cysteine-type deubiquitinase activity"/>
    <property type="evidence" value="ECO:0007669"/>
    <property type="project" value="UniProtKB-UniRule"/>
</dbReference>
<evidence type="ECO:0000256" key="12">
    <source>
        <dbReference type="PIRSR" id="PIRSR016308-1"/>
    </source>
</evidence>
<dbReference type="Pfam" id="PF00443">
    <property type="entry name" value="UCH"/>
    <property type="match status" value="1"/>
</dbReference>
<dbReference type="InterPro" id="IPR016652">
    <property type="entry name" value="Ubiquitinyl_hydrolase"/>
</dbReference>
<dbReference type="InterPro" id="IPR038765">
    <property type="entry name" value="Papain-like_cys_pep_sf"/>
</dbReference>
<dbReference type="SMART" id="SM00290">
    <property type="entry name" value="ZnF_UBP"/>
    <property type="match status" value="2"/>
</dbReference>
<dbReference type="PIRSF" id="PIRSF016308">
    <property type="entry name" value="UBP"/>
    <property type="match status" value="1"/>
</dbReference>
<dbReference type="AlphaFoldDB" id="A0A4P9Y8W9"/>
<dbReference type="CDD" id="cd02658">
    <property type="entry name" value="Peptidase_C19B"/>
    <property type="match status" value="1"/>
</dbReference>
<feature type="active site" description="Nucleophile" evidence="12">
    <location>
        <position position="324"/>
    </location>
</feature>
<keyword evidence="6 15" id="KW-0863">Zinc-finger</keyword>
<evidence type="ECO:0000256" key="3">
    <source>
        <dbReference type="ARBA" id="ARBA00022670"/>
    </source>
</evidence>
<reference evidence="21" key="1">
    <citation type="journal article" date="2018" name="Nat. Microbiol.">
        <title>Leveraging single-cell genomics to expand the fungal tree of life.</title>
        <authorList>
            <person name="Ahrendt S.R."/>
            <person name="Quandt C.A."/>
            <person name="Ciobanu D."/>
            <person name="Clum A."/>
            <person name="Salamov A."/>
            <person name="Andreopoulos B."/>
            <person name="Cheng J.F."/>
            <person name="Woyke T."/>
            <person name="Pelin A."/>
            <person name="Henrissat B."/>
            <person name="Reynolds N.K."/>
            <person name="Benny G.L."/>
            <person name="Smith M.E."/>
            <person name="James T.Y."/>
            <person name="Grigoriev I.V."/>
        </authorList>
    </citation>
    <scope>NUCLEOTIDE SEQUENCE [LARGE SCALE GENOMIC DNA]</scope>
</reference>
<dbReference type="Gene3D" id="3.30.40.10">
    <property type="entry name" value="Zinc/RING finger domain, C3HC4 (zinc finger)"/>
    <property type="match status" value="2"/>
</dbReference>
<keyword evidence="3 11" id="KW-0645">Protease</keyword>
<keyword evidence="10 11" id="KW-0862">Zinc</keyword>
<dbReference type="GO" id="GO:0005634">
    <property type="term" value="C:nucleus"/>
    <property type="evidence" value="ECO:0007669"/>
    <property type="project" value="TreeGrafter"/>
</dbReference>
<dbReference type="InterPro" id="IPR009060">
    <property type="entry name" value="UBA-like_sf"/>
</dbReference>
<evidence type="ECO:0000256" key="14">
    <source>
        <dbReference type="PIRSR" id="PIRSR016308-3"/>
    </source>
</evidence>
<dbReference type="Gene3D" id="3.90.70.10">
    <property type="entry name" value="Cysteine proteinases"/>
    <property type="match status" value="2"/>
</dbReference>
<dbReference type="CDD" id="cd14385">
    <property type="entry name" value="UBA1_spUBP14_like"/>
    <property type="match status" value="1"/>
</dbReference>
<dbReference type="PROSITE" id="PS00972">
    <property type="entry name" value="USP_1"/>
    <property type="match status" value="1"/>
</dbReference>
<feature type="binding site" evidence="13">
    <location>
        <position position="251"/>
    </location>
    <ligand>
        <name>substrate</name>
    </ligand>
</feature>
<keyword evidence="9 11" id="KW-0788">Thiol protease</keyword>
<dbReference type="InterPro" id="IPR050164">
    <property type="entry name" value="Peptidase_C19"/>
</dbReference>
<dbReference type="InterPro" id="IPR041432">
    <property type="entry name" value="UBP13_Znf-UBP_var"/>
</dbReference>
<dbReference type="GO" id="GO:0008270">
    <property type="term" value="F:zinc ion binding"/>
    <property type="evidence" value="ECO:0007669"/>
    <property type="project" value="UniProtKB-UniRule"/>
</dbReference>
<feature type="domain" description="USP" evidence="18">
    <location>
        <begin position="315"/>
        <end position="794"/>
    </location>
</feature>
<dbReference type="EC" id="3.4.19.12" evidence="11"/>
<evidence type="ECO:0000256" key="10">
    <source>
        <dbReference type="ARBA" id="ARBA00022833"/>
    </source>
</evidence>
<evidence type="ECO:0000256" key="15">
    <source>
        <dbReference type="PROSITE-ProRule" id="PRU00502"/>
    </source>
</evidence>
<feature type="compositionally biased region" description="Low complexity" evidence="16">
    <location>
        <begin position="725"/>
        <end position="738"/>
    </location>
</feature>
<dbReference type="SUPFAM" id="SSF46934">
    <property type="entry name" value="UBA-like"/>
    <property type="match status" value="1"/>
</dbReference>
<evidence type="ECO:0000313" key="20">
    <source>
        <dbReference type="EMBL" id="RKP15485.1"/>
    </source>
</evidence>
<evidence type="ECO:0000256" key="16">
    <source>
        <dbReference type="SAM" id="MobiDB-lite"/>
    </source>
</evidence>
<feature type="binding site" evidence="14">
    <location>
        <position position="208"/>
    </location>
    <ligand>
        <name>Zn(2+)</name>
        <dbReference type="ChEBI" id="CHEBI:29105"/>
    </ligand>
</feature>
<feature type="binding site" evidence="13">
    <location>
        <position position="254"/>
    </location>
    <ligand>
        <name>substrate</name>
    </ligand>
</feature>
<feature type="domain" description="UBA" evidence="17">
    <location>
        <begin position="667"/>
        <end position="707"/>
    </location>
</feature>
<evidence type="ECO:0000259" key="17">
    <source>
        <dbReference type="PROSITE" id="PS50030"/>
    </source>
</evidence>
<dbReference type="Proteomes" id="UP000267251">
    <property type="component" value="Unassembled WGS sequence"/>
</dbReference>
<dbReference type="Pfam" id="PF17807">
    <property type="entry name" value="zf-UBP_var"/>
    <property type="match status" value="1"/>
</dbReference>
<keyword evidence="8 11" id="KW-0378">Hydrolase</keyword>
<feature type="domain" description="UBA" evidence="17">
    <location>
        <begin position="604"/>
        <end position="645"/>
    </location>
</feature>
<dbReference type="GO" id="GO:0006508">
    <property type="term" value="P:proteolysis"/>
    <property type="evidence" value="ECO:0007669"/>
    <property type="project" value="UniProtKB-KW"/>
</dbReference>
<feature type="binding site" evidence="14">
    <location>
        <position position="191"/>
    </location>
    <ligand>
        <name>Zn(2+)</name>
        <dbReference type="ChEBI" id="CHEBI:29105"/>
    </ligand>
</feature>
<feature type="domain" description="UBP-type" evidence="19">
    <location>
        <begin position="1"/>
        <end position="113"/>
    </location>
</feature>
<keyword evidence="4 11" id="KW-0479">Metal-binding</keyword>
<dbReference type="GO" id="GO:0005829">
    <property type="term" value="C:cytosol"/>
    <property type="evidence" value="ECO:0007669"/>
    <property type="project" value="TreeGrafter"/>
</dbReference>
<proteinExistence type="inferred from homology"/>
<dbReference type="FunFam" id="1.10.8.10:FF:000103">
    <property type="entry name" value="Ubiquitin carboxyl-terminal hydrolase"/>
    <property type="match status" value="1"/>
</dbReference>
<evidence type="ECO:0000256" key="13">
    <source>
        <dbReference type="PIRSR" id="PIRSR016308-2"/>
    </source>
</evidence>
<feature type="binding site" evidence="14">
    <location>
        <position position="188"/>
    </location>
    <ligand>
        <name>Zn(2+)</name>
        <dbReference type="ChEBI" id="CHEBI:29105"/>
    </ligand>
</feature>
<keyword evidence="7 11" id="KW-0833">Ubl conjugation pathway</keyword>
<dbReference type="InterPro" id="IPR015940">
    <property type="entry name" value="UBA"/>
</dbReference>
<evidence type="ECO:0000259" key="19">
    <source>
        <dbReference type="PROSITE" id="PS50271"/>
    </source>
</evidence>
<dbReference type="Pfam" id="PF00627">
    <property type="entry name" value="UBA"/>
    <property type="match status" value="2"/>
</dbReference>
<dbReference type="Gene3D" id="1.10.8.10">
    <property type="entry name" value="DNA helicase RuvA subunit, C-terminal domain"/>
    <property type="match status" value="2"/>
</dbReference>
<evidence type="ECO:0000259" key="18">
    <source>
        <dbReference type="PROSITE" id="PS50235"/>
    </source>
</evidence>
<evidence type="ECO:0000256" key="4">
    <source>
        <dbReference type="ARBA" id="ARBA00022723"/>
    </source>
</evidence>
<feature type="domain" description="UBP-type" evidence="19">
    <location>
        <begin position="166"/>
        <end position="273"/>
    </location>
</feature>
<evidence type="ECO:0000256" key="11">
    <source>
        <dbReference type="PIRNR" id="PIRNR016308"/>
    </source>
</evidence>
<feature type="binding site" evidence="14">
    <location>
        <position position="221"/>
    </location>
    <ligand>
        <name>Zn(2+)</name>
        <dbReference type="ChEBI" id="CHEBI:29105"/>
    </ligand>
</feature>
<dbReference type="OrthoDB" id="361536at2759"/>
<evidence type="ECO:0000256" key="5">
    <source>
        <dbReference type="ARBA" id="ARBA00022737"/>
    </source>
</evidence>
<feature type="binding site" evidence="13">
    <location>
        <position position="249"/>
    </location>
    <ligand>
        <name>substrate</name>
    </ligand>
</feature>
<dbReference type="PROSITE" id="PS50030">
    <property type="entry name" value="UBA"/>
    <property type="match status" value="2"/>
</dbReference>
<organism evidence="20 21">
    <name type="scientific">Piptocephalis cylindrospora</name>
    <dbReference type="NCBI Taxonomy" id="1907219"/>
    <lineage>
        <taxon>Eukaryota</taxon>
        <taxon>Fungi</taxon>
        <taxon>Fungi incertae sedis</taxon>
        <taxon>Zoopagomycota</taxon>
        <taxon>Zoopagomycotina</taxon>
        <taxon>Zoopagomycetes</taxon>
        <taxon>Zoopagales</taxon>
        <taxon>Piptocephalidaceae</taxon>
        <taxon>Piptocephalis</taxon>
    </lineage>
</organism>
<dbReference type="PANTHER" id="PTHR24006">
    <property type="entry name" value="UBIQUITIN CARBOXYL-TERMINAL HYDROLASE"/>
    <property type="match status" value="1"/>
</dbReference>
<dbReference type="CDD" id="cd14386">
    <property type="entry name" value="UBA2_UBP5"/>
    <property type="match status" value="1"/>
</dbReference>
<dbReference type="SUPFAM" id="SSF54001">
    <property type="entry name" value="Cysteine proteinases"/>
    <property type="match status" value="1"/>
</dbReference>
<feature type="region of interest" description="Disordered" evidence="16">
    <location>
        <begin position="714"/>
        <end position="739"/>
    </location>
</feature>
<protein>
    <recommendedName>
        <fullName evidence="11">Ubiquitin carboxyl-terminal hydrolase</fullName>
        <ecNumber evidence="11">3.4.19.12</ecNumber>
    </recommendedName>
</protein>
<dbReference type="GO" id="GO:0016579">
    <property type="term" value="P:protein deubiquitination"/>
    <property type="evidence" value="ECO:0007669"/>
    <property type="project" value="InterPro"/>
</dbReference>
<keyword evidence="21" id="KW-1185">Reference proteome</keyword>
<evidence type="ECO:0000256" key="2">
    <source>
        <dbReference type="ARBA" id="ARBA00009085"/>
    </source>
</evidence>
<dbReference type="FunFam" id="3.30.40.10:FF:000396">
    <property type="entry name" value="Ubiquitin carboxyl-terminal hydrolase"/>
    <property type="match status" value="1"/>
</dbReference>
<gene>
    <name evidence="20" type="ORF">BJ684DRAFT_6943</name>
</gene>
<dbReference type="InterPro" id="IPR028889">
    <property type="entry name" value="USP"/>
</dbReference>
<dbReference type="SMART" id="SM00165">
    <property type="entry name" value="UBA"/>
    <property type="match status" value="2"/>
</dbReference>
<comment type="similarity">
    <text evidence="2 11">Belongs to the peptidase C19 family.</text>
</comment>
<evidence type="ECO:0000256" key="9">
    <source>
        <dbReference type="ARBA" id="ARBA00022807"/>
    </source>
</evidence>
<dbReference type="EMBL" id="KZ987729">
    <property type="protein sequence ID" value="RKP15485.1"/>
    <property type="molecule type" value="Genomic_DNA"/>
</dbReference>
<dbReference type="InterPro" id="IPR018200">
    <property type="entry name" value="USP_CS"/>
</dbReference>
<dbReference type="SUPFAM" id="SSF57850">
    <property type="entry name" value="RING/U-box"/>
    <property type="match status" value="2"/>
</dbReference>
<dbReference type="InterPro" id="IPR001607">
    <property type="entry name" value="Znf_UBP"/>
</dbReference>
<name>A0A4P9Y8W9_9FUNG</name>
<dbReference type="FunFam" id="1.10.8.10:FF:000086">
    <property type="entry name" value="Ubiquitin carboxyl-terminal hydrolase"/>
    <property type="match status" value="1"/>
</dbReference>
<evidence type="ECO:0000256" key="6">
    <source>
        <dbReference type="ARBA" id="ARBA00022771"/>
    </source>
</evidence>
<dbReference type="InterPro" id="IPR013083">
    <property type="entry name" value="Znf_RING/FYVE/PHD"/>
</dbReference>
<dbReference type="PROSITE" id="PS50235">
    <property type="entry name" value="USP_3"/>
    <property type="match status" value="1"/>
</dbReference>
<evidence type="ECO:0000313" key="21">
    <source>
        <dbReference type="Proteomes" id="UP000267251"/>
    </source>
</evidence>
<sequence>MSCPHTTPELLASLQVPSPNTVVYREECTQCFDDQDGPWGVQVCLHCFNGGCMPTEGKGASHATHHASLKRHPLSVNIRRFVQADPGRSGDEEAGTPPPNKLTKLAIDPAAQEVKYDYQTSIYCHECQSASPDPTQPQIALVVQGIRDSLAASQRTEVKAWEAEVGTCDHVDQLASSTPSSEIDLSKCSQCDLRENLWICLHCGALGCGRQQFGGIGGNGHALDHFHTTGHMVACKLGTITPEGSADVYCYQCDDERVDKRLADHLSPFGINVSIQTKTEKSLAELQLEQNLKFDFSMEYSDGKQMIPISGPGLTGFKNLGNSCYLASVMQSLIHLSGFQDAFYSGDATKSLTKHVLSCTKENPAKCWDCQMEKLVDGVLSGRYGSKPCASRSEEEGKGQKGIPPFMFKSLIGEGHEEFSTMRQQDAAEFLQHILRTTERQAKASSQGTQDPSKDFSFQTEQRLECLSCHGVRYTTDTTTLLQIPVPKRLISSEGTAQYEEVGLTECLEAFVAPEVLEGWMCPRCQKATQSSKSTRFKTFPKVLALVFQRFEVENWVPKKLAIPISFPEPGKPLSLESYRSHGKQEGEEELPEETTSSTAPKDSLDPMALQQLESMGFPVIRCQRALLATGNNGAEVAMNWLFEHMEDPDIDAPLPSTAGGQGSNLEVSEEHIASLTELGFNPGQAKVALRETNGDMERAVDWLFNHPEIQGDEGESEMLSTDLSESQGQGKSKGTGSYQISSVISHRGTSMHCGHYVVDIVHEDRWVLMNDERVVLADQIPQADVYLALFTAITTA</sequence>
<feature type="active site" description="Proton acceptor" evidence="12">
    <location>
        <position position="756"/>
    </location>
</feature>
<evidence type="ECO:0000256" key="1">
    <source>
        <dbReference type="ARBA" id="ARBA00000707"/>
    </source>
</evidence>
<accession>A0A4P9Y8W9</accession>
<feature type="region of interest" description="Disordered" evidence="16">
    <location>
        <begin position="574"/>
        <end position="604"/>
    </location>
</feature>